<name>A0ABR0KB79_9EURO</name>
<evidence type="ECO:0008006" key="4">
    <source>
        <dbReference type="Google" id="ProtNLM"/>
    </source>
</evidence>
<sequence length="406" mass="46972">MATTNGLRLALTFCGFIQHILPQVLTQNVDNSRLVLNGYLTNLRLQRDNYLTKCRLRIVIAGRQGQYLLRRTKDRIINQISPPKSRLLQMPREVRDHIYRLVVTPQTDGYSPAVLHLLLTNKQICHEVKPFVDAIEHTITIGDLERFKAGTIEYMGVPKTIRVGGELDWHMASLKHLVLNLKVCGIAKMTPDCFDVSIAPNGKEQWRNLKRLIGIWPEIRHTPLESVRLDVAVSGQTTERKTYRVDLIRVIRNFKRTKVWAETADGDCSAHRGNRSLLLPLVKAFNQGRRNWDTESDIDNNLIVRYDAHILSARAVVVDKSDDEKSEEEQVEAVRNQWSVQPVNDTSRSDNSVWPEWTGKEEVYIREKMVRREREHDRGWECHQCLAVFDRPLELKAHIARGKRRT</sequence>
<evidence type="ECO:0000256" key="1">
    <source>
        <dbReference type="SAM" id="SignalP"/>
    </source>
</evidence>
<evidence type="ECO:0000313" key="3">
    <source>
        <dbReference type="Proteomes" id="UP001345013"/>
    </source>
</evidence>
<dbReference type="EMBL" id="JAVRRG010000049">
    <property type="protein sequence ID" value="KAK5092992.1"/>
    <property type="molecule type" value="Genomic_DNA"/>
</dbReference>
<keyword evidence="1" id="KW-0732">Signal</keyword>
<keyword evidence="3" id="KW-1185">Reference proteome</keyword>
<dbReference type="Proteomes" id="UP001345013">
    <property type="component" value="Unassembled WGS sequence"/>
</dbReference>
<feature type="chain" id="PRO_5046458859" description="C2H2-type domain-containing protein" evidence="1">
    <location>
        <begin position="27"/>
        <end position="406"/>
    </location>
</feature>
<comment type="caution">
    <text evidence="2">The sequence shown here is derived from an EMBL/GenBank/DDBJ whole genome shotgun (WGS) entry which is preliminary data.</text>
</comment>
<evidence type="ECO:0000313" key="2">
    <source>
        <dbReference type="EMBL" id="KAK5092992.1"/>
    </source>
</evidence>
<accession>A0ABR0KB79</accession>
<reference evidence="2 3" key="1">
    <citation type="submission" date="2023-08" db="EMBL/GenBank/DDBJ databases">
        <title>Black Yeasts Isolated from many extreme environments.</title>
        <authorList>
            <person name="Coleine C."/>
            <person name="Stajich J.E."/>
            <person name="Selbmann L."/>
        </authorList>
    </citation>
    <scope>NUCLEOTIDE SEQUENCE [LARGE SCALE GENOMIC DNA]</scope>
    <source>
        <strain evidence="2 3">CCFEE 5885</strain>
    </source>
</reference>
<gene>
    <name evidence="2" type="ORF">LTR24_004651</name>
</gene>
<protein>
    <recommendedName>
        <fullName evidence="4">C2H2-type domain-containing protein</fullName>
    </recommendedName>
</protein>
<feature type="signal peptide" evidence="1">
    <location>
        <begin position="1"/>
        <end position="26"/>
    </location>
</feature>
<organism evidence="2 3">
    <name type="scientific">Lithohypha guttulata</name>
    <dbReference type="NCBI Taxonomy" id="1690604"/>
    <lineage>
        <taxon>Eukaryota</taxon>
        <taxon>Fungi</taxon>
        <taxon>Dikarya</taxon>
        <taxon>Ascomycota</taxon>
        <taxon>Pezizomycotina</taxon>
        <taxon>Eurotiomycetes</taxon>
        <taxon>Chaetothyriomycetidae</taxon>
        <taxon>Chaetothyriales</taxon>
        <taxon>Trichomeriaceae</taxon>
        <taxon>Lithohypha</taxon>
    </lineage>
</organism>
<proteinExistence type="predicted"/>